<proteinExistence type="predicted"/>
<gene>
    <name evidence="1" type="ORF">MM415A01838_0016</name>
</gene>
<reference evidence="1" key="1">
    <citation type="submission" date="2020-03" db="EMBL/GenBank/DDBJ databases">
        <title>The deep terrestrial virosphere.</title>
        <authorList>
            <person name="Holmfeldt K."/>
            <person name="Nilsson E."/>
            <person name="Simone D."/>
            <person name="Lopez-Fernandez M."/>
            <person name="Wu X."/>
            <person name="de Brujin I."/>
            <person name="Lundin D."/>
            <person name="Andersson A."/>
            <person name="Bertilsson S."/>
            <person name="Dopson M."/>
        </authorList>
    </citation>
    <scope>NUCLEOTIDE SEQUENCE</scope>
    <source>
        <strain evidence="1">MM415A01838</strain>
    </source>
</reference>
<accession>A0A6M3JYQ9</accession>
<name>A0A6M3JYQ9_9ZZZZ</name>
<organism evidence="1">
    <name type="scientific">viral metagenome</name>
    <dbReference type="NCBI Taxonomy" id="1070528"/>
    <lineage>
        <taxon>unclassified sequences</taxon>
        <taxon>metagenomes</taxon>
        <taxon>organismal metagenomes</taxon>
    </lineage>
</organism>
<dbReference type="AlphaFoldDB" id="A0A6M3JYQ9"/>
<protein>
    <submittedName>
        <fullName evidence="1">Uncharacterized protein</fullName>
    </submittedName>
</protein>
<dbReference type="EMBL" id="MT142152">
    <property type="protein sequence ID" value="QJA75276.1"/>
    <property type="molecule type" value="Genomic_DNA"/>
</dbReference>
<sequence length="112" mass="13093">MKIQTKYFKVSGACSGIVSTIKTFKLDLPRLSCKIEPQESLYELTEEQYRQFFLEYYEQPQYASVCDFCNGGNFGNFEKTGLLVHDIGNGWFEPRQAICTECLEKYRKFLSR</sequence>
<evidence type="ECO:0000313" key="1">
    <source>
        <dbReference type="EMBL" id="QJA75276.1"/>
    </source>
</evidence>